<dbReference type="PANTHER" id="PTHR43669">
    <property type="entry name" value="5-KETO-D-GLUCONATE 5-REDUCTASE"/>
    <property type="match status" value="1"/>
</dbReference>
<protein>
    <submittedName>
        <fullName evidence="3">SDR family oxidoreductase</fullName>
    </submittedName>
</protein>
<sequence length="255" mass="27443">MHLDLSDKTILITGGLGPISEFIVKALDAAGATVVVTDREPDAVARKTLEAWGLPSTPYLQMDVTDHVEVSRAVDSAFVQYPGINIALGHAGGTGVFPFETCDQENFDRIVAFNFLAQTYFARSVLSHWRTSGCVGHLIFTSSYVAQIPMEGISAYVASKAALEMFAKNLALEYAKYQIRVNCVSPGNVAAGSSKLVYDNNPEYRAWVDRVSPLGKRNSPGAIANAFLYLCSSLAEEVDGFTLRVDAGVGLPKLG</sequence>
<evidence type="ECO:0000313" key="3">
    <source>
        <dbReference type="EMBL" id="MCW1923152.1"/>
    </source>
</evidence>
<comment type="similarity">
    <text evidence="1">Belongs to the short-chain dehydrogenases/reductases (SDR) family.</text>
</comment>
<dbReference type="PROSITE" id="PS00061">
    <property type="entry name" value="ADH_SHORT"/>
    <property type="match status" value="1"/>
</dbReference>
<reference evidence="3 4" key="1">
    <citation type="submission" date="2022-10" db="EMBL/GenBank/DDBJ databases">
        <title>Luteolibacter arcticus strain CCTCC AB 2014275, whole genome shotgun sequencing project.</title>
        <authorList>
            <person name="Zhao G."/>
            <person name="Shen L."/>
        </authorList>
    </citation>
    <scope>NUCLEOTIDE SEQUENCE [LARGE SCALE GENOMIC DNA]</scope>
    <source>
        <strain evidence="3 4">CCTCC AB 2014275</strain>
    </source>
</reference>
<dbReference type="Pfam" id="PF13561">
    <property type="entry name" value="adh_short_C2"/>
    <property type="match status" value="1"/>
</dbReference>
<dbReference type="PRINTS" id="PR00081">
    <property type="entry name" value="GDHRDH"/>
</dbReference>
<comment type="caution">
    <text evidence="3">The sequence shown here is derived from an EMBL/GenBank/DDBJ whole genome shotgun (WGS) entry which is preliminary data.</text>
</comment>
<evidence type="ECO:0000313" key="4">
    <source>
        <dbReference type="Proteomes" id="UP001320876"/>
    </source>
</evidence>
<evidence type="ECO:0000256" key="1">
    <source>
        <dbReference type="ARBA" id="ARBA00006484"/>
    </source>
</evidence>
<evidence type="ECO:0000256" key="2">
    <source>
        <dbReference type="ARBA" id="ARBA00023002"/>
    </source>
</evidence>
<dbReference type="Proteomes" id="UP001320876">
    <property type="component" value="Unassembled WGS sequence"/>
</dbReference>
<dbReference type="RefSeq" id="WP_264487258.1">
    <property type="nucleotide sequence ID" value="NZ_JAPDDT010000004.1"/>
</dbReference>
<dbReference type="InterPro" id="IPR002347">
    <property type="entry name" value="SDR_fam"/>
</dbReference>
<accession>A0ABT3GI24</accession>
<keyword evidence="4" id="KW-1185">Reference proteome</keyword>
<organism evidence="3 4">
    <name type="scientific">Luteolibacter arcticus</name>
    <dbReference type="NCBI Taxonomy" id="1581411"/>
    <lineage>
        <taxon>Bacteria</taxon>
        <taxon>Pseudomonadati</taxon>
        <taxon>Verrucomicrobiota</taxon>
        <taxon>Verrucomicrobiia</taxon>
        <taxon>Verrucomicrobiales</taxon>
        <taxon>Verrucomicrobiaceae</taxon>
        <taxon>Luteolibacter</taxon>
    </lineage>
</organism>
<keyword evidence="2" id="KW-0560">Oxidoreductase</keyword>
<dbReference type="InterPro" id="IPR036291">
    <property type="entry name" value="NAD(P)-bd_dom_sf"/>
</dbReference>
<dbReference type="SUPFAM" id="SSF51735">
    <property type="entry name" value="NAD(P)-binding Rossmann-fold domains"/>
    <property type="match status" value="1"/>
</dbReference>
<gene>
    <name evidence="3" type="ORF">OKA05_11360</name>
</gene>
<dbReference type="Gene3D" id="3.40.50.720">
    <property type="entry name" value="NAD(P)-binding Rossmann-like Domain"/>
    <property type="match status" value="1"/>
</dbReference>
<dbReference type="CDD" id="cd05233">
    <property type="entry name" value="SDR_c"/>
    <property type="match status" value="1"/>
</dbReference>
<dbReference type="EMBL" id="JAPDDT010000004">
    <property type="protein sequence ID" value="MCW1923152.1"/>
    <property type="molecule type" value="Genomic_DNA"/>
</dbReference>
<dbReference type="PANTHER" id="PTHR43669:SF3">
    <property type="entry name" value="ALCOHOL DEHYDROGENASE, PUTATIVE (AFU_ORTHOLOGUE AFUA_3G03445)-RELATED"/>
    <property type="match status" value="1"/>
</dbReference>
<proteinExistence type="inferred from homology"/>
<name>A0ABT3GI24_9BACT</name>
<dbReference type="InterPro" id="IPR020904">
    <property type="entry name" value="Sc_DH/Rdtase_CS"/>
</dbReference>